<dbReference type="GO" id="GO:0016887">
    <property type="term" value="F:ATP hydrolysis activity"/>
    <property type="evidence" value="ECO:0007669"/>
    <property type="project" value="InterPro"/>
</dbReference>
<dbReference type="SUPFAM" id="SSF52540">
    <property type="entry name" value="P-loop containing nucleoside triphosphate hydrolases"/>
    <property type="match status" value="1"/>
</dbReference>
<dbReference type="SMART" id="SM00382">
    <property type="entry name" value="AAA"/>
    <property type="match status" value="1"/>
</dbReference>
<evidence type="ECO:0000256" key="2">
    <source>
        <dbReference type="ARBA" id="ARBA00022448"/>
    </source>
</evidence>
<keyword evidence="4" id="KW-0547">Nucleotide-binding</keyword>
<dbReference type="InterPro" id="IPR003439">
    <property type="entry name" value="ABC_transporter-like_ATP-bd"/>
</dbReference>
<evidence type="ECO:0000313" key="8">
    <source>
        <dbReference type="Proteomes" id="UP000516412"/>
    </source>
</evidence>
<feature type="domain" description="ABC transporter" evidence="6">
    <location>
        <begin position="3"/>
        <end position="231"/>
    </location>
</feature>
<dbReference type="AlphaFoldDB" id="A0A7H1M8B3"/>
<comment type="similarity">
    <text evidence="1">Belongs to the ABC transporter superfamily.</text>
</comment>
<evidence type="ECO:0000256" key="3">
    <source>
        <dbReference type="ARBA" id="ARBA00022475"/>
    </source>
</evidence>
<keyword evidence="8" id="KW-1185">Reference proteome</keyword>
<dbReference type="InterPro" id="IPR050153">
    <property type="entry name" value="Metal_Ion_Import_ABC"/>
</dbReference>
<evidence type="ECO:0000256" key="4">
    <source>
        <dbReference type="ARBA" id="ARBA00022741"/>
    </source>
</evidence>
<gene>
    <name evidence="7" type="ORF">H7A79_0614</name>
</gene>
<dbReference type="CDD" id="cd03235">
    <property type="entry name" value="ABC_Metallic_Cations"/>
    <property type="match status" value="1"/>
</dbReference>
<keyword evidence="3" id="KW-1003">Cell membrane</keyword>
<dbReference type="Gene3D" id="3.40.50.300">
    <property type="entry name" value="P-loop containing nucleotide triphosphate hydrolases"/>
    <property type="match status" value="1"/>
</dbReference>
<keyword evidence="2" id="KW-0813">Transport</keyword>
<evidence type="ECO:0000259" key="6">
    <source>
        <dbReference type="PROSITE" id="PS50893"/>
    </source>
</evidence>
<organism evidence="7 8">
    <name type="scientific">Neisseria musculi</name>
    <dbReference type="NCBI Taxonomy" id="1815583"/>
    <lineage>
        <taxon>Bacteria</taxon>
        <taxon>Pseudomonadati</taxon>
        <taxon>Pseudomonadota</taxon>
        <taxon>Betaproteobacteria</taxon>
        <taxon>Neisseriales</taxon>
        <taxon>Neisseriaceae</taxon>
        <taxon>Neisseria</taxon>
    </lineage>
</organism>
<keyword evidence="5" id="KW-0067">ATP-binding</keyword>
<protein>
    <submittedName>
        <fullName evidence="7">ABC transporter family protein</fullName>
    </submittedName>
</protein>
<dbReference type="Pfam" id="PF00005">
    <property type="entry name" value="ABC_tran"/>
    <property type="match status" value="1"/>
</dbReference>
<dbReference type="Proteomes" id="UP000516412">
    <property type="component" value="Chromosome"/>
</dbReference>
<proteinExistence type="inferred from homology"/>
<evidence type="ECO:0000256" key="1">
    <source>
        <dbReference type="ARBA" id="ARBA00005417"/>
    </source>
</evidence>
<dbReference type="PANTHER" id="PTHR42734">
    <property type="entry name" value="METAL TRANSPORT SYSTEM ATP-BINDING PROTEIN TM_0124-RELATED"/>
    <property type="match status" value="1"/>
</dbReference>
<dbReference type="GO" id="GO:0005524">
    <property type="term" value="F:ATP binding"/>
    <property type="evidence" value="ECO:0007669"/>
    <property type="project" value="UniProtKB-KW"/>
</dbReference>
<sequence>MSILVENLTVSYRRRPAVHHLNTEFADGCMCAVSGPNGAGKSTLLKAAVGLLKADTGTVRLIGLRRRDIAYLPQQSDIDRSQPISVFELAAMGLWYEIGFFGRVDAAQRRRVTDALARVGMAGLADRPIAHLSNGQFQRVLFARMLAQDAKFLLLDEPFNAVDAKTTYALLDVLRRCHSNGQSVVAVLHDYGQVRAYFPETLLIARDKIAEGATEKVLTETFLQQADAAMQRHATADWCETA</sequence>
<keyword evidence="3" id="KW-0472">Membrane</keyword>
<dbReference type="PANTHER" id="PTHR42734:SF5">
    <property type="entry name" value="IRON TRANSPORT SYSTEM ATP-BINDING PROTEIN HI_0361-RELATED"/>
    <property type="match status" value="1"/>
</dbReference>
<dbReference type="KEGG" id="nmus:H7A79_0614"/>
<evidence type="ECO:0000313" key="7">
    <source>
        <dbReference type="EMBL" id="QNT57878.1"/>
    </source>
</evidence>
<accession>A0A7H1M8B3</accession>
<dbReference type="EMBL" id="CP060414">
    <property type="protein sequence ID" value="QNT57878.1"/>
    <property type="molecule type" value="Genomic_DNA"/>
</dbReference>
<name>A0A7H1M8B3_9NEIS</name>
<dbReference type="InterPro" id="IPR003593">
    <property type="entry name" value="AAA+_ATPase"/>
</dbReference>
<evidence type="ECO:0000256" key="5">
    <source>
        <dbReference type="ARBA" id="ARBA00022840"/>
    </source>
</evidence>
<dbReference type="RefSeq" id="WP_187001051.1">
    <property type="nucleotide sequence ID" value="NZ_CP060414.2"/>
</dbReference>
<dbReference type="InterPro" id="IPR027417">
    <property type="entry name" value="P-loop_NTPase"/>
</dbReference>
<dbReference type="PROSITE" id="PS50893">
    <property type="entry name" value="ABC_TRANSPORTER_2"/>
    <property type="match status" value="1"/>
</dbReference>
<reference evidence="7" key="1">
    <citation type="submission" date="2024-06" db="EMBL/GenBank/DDBJ databases">
        <title>Complete Genome Sequence of mouse commensal type strain Neisseria musculi.</title>
        <authorList>
            <person name="Thapa E."/>
            <person name="Aluvathingal J."/>
            <person name="Nadendla S."/>
            <person name="Mehta A."/>
            <person name="Tettelin H."/>
            <person name="Weyand N.J."/>
        </authorList>
    </citation>
    <scope>NUCLEOTIDE SEQUENCE</scope>
    <source>
        <strain evidence="7">NW831</strain>
    </source>
</reference>